<feature type="transmembrane region" description="Helical" evidence="1">
    <location>
        <begin position="124"/>
        <end position="145"/>
    </location>
</feature>
<dbReference type="STRING" id="490629.SAMN05216266_103142"/>
<reference evidence="3" key="1">
    <citation type="submission" date="2016-10" db="EMBL/GenBank/DDBJ databases">
        <authorList>
            <person name="Varghese N."/>
            <person name="Submissions S."/>
        </authorList>
    </citation>
    <scope>NUCLEOTIDE SEQUENCE [LARGE SCALE GENOMIC DNA]</scope>
    <source>
        <strain evidence="3">CGMCC 4.3568</strain>
    </source>
</reference>
<feature type="transmembrane region" description="Helical" evidence="1">
    <location>
        <begin position="14"/>
        <end position="35"/>
    </location>
</feature>
<protein>
    <submittedName>
        <fullName evidence="2">Uncharacterized protein</fullName>
    </submittedName>
</protein>
<evidence type="ECO:0000313" key="3">
    <source>
        <dbReference type="Proteomes" id="UP000243799"/>
    </source>
</evidence>
<sequence length="153" mass="16187">MPGDAPRVVDPPKLVNISFGLWLASGAAMVLGYVVTLVNKDAIIAQLVEISANDQISEEQIASGTTSFLWAALVGAIAFAAMFALFAYKAREGTRSARTVLTVLAVVTMLFQLLLFGHRLFGSLSALLAAAAVVLLYLPSVTGYFPKIPKSLS</sequence>
<organism evidence="2 3">
    <name type="scientific">Amycolatopsis marina</name>
    <dbReference type="NCBI Taxonomy" id="490629"/>
    <lineage>
        <taxon>Bacteria</taxon>
        <taxon>Bacillati</taxon>
        <taxon>Actinomycetota</taxon>
        <taxon>Actinomycetes</taxon>
        <taxon>Pseudonocardiales</taxon>
        <taxon>Pseudonocardiaceae</taxon>
        <taxon>Amycolatopsis</taxon>
    </lineage>
</organism>
<keyword evidence="1" id="KW-0812">Transmembrane</keyword>
<dbReference type="EMBL" id="FOKG01000003">
    <property type="protein sequence ID" value="SFA99290.1"/>
    <property type="molecule type" value="Genomic_DNA"/>
</dbReference>
<feature type="transmembrane region" description="Helical" evidence="1">
    <location>
        <begin position="100"/>
        <end position="118"/>
    </location>
</feature>
<dbReference type="Proteomes" id="UP000243799">
    <property type="component" value="Unassembled WGS sequence"/>
</dbReference>
<accession>A0A1I0XG61</accession>
<gene>
    <name evidence="2" type="ORF">SAMN05216266_103142</name>
</gene>
<evidence type="ECO:0000313" key="2">
    <source>
        <dbReference type="EMBL" id="SFA99290.1"/>
    </source>
</evidence>
<name>A0A1I0XG61_9PSEU</name>
<proteinExistence type="predicted"/>
<feature type="transmembrane region" description="Helical" evidence="1">
    <location>
        <begin position="68"/>
        <end position="88"/>
    </location>
</feature>
<evidence type="ECO:0000256" key="1">
    <source>
        <dbReference type="SAM" id="Phobius"/>
    </source>
</evidence>
<keyword evidence="1" id="KW-1133">Transmembrane helix</keyword>
<dbReference type="AlphaFoldDB" id="A0A1I0XG61"/>
<keyword evidence="3" id="KW-1185">Reference proteome</keyword>
<keyword evidence="1" id="KW-0472">Membrane</keyword>